<comment type="catalytic activity">
    <reaction evidence="20">
        <text>N-(9Z-octadecenoyl)-L-serine + H2O = L-serine + (9Z)-octadecenoate</text>
        <dbReference type="Rhea" id="RHEA:51352"/>
        <dbReference type="ChEBI" id="CHEBI:15377"/>
        <dbReference type="ChEBI" id="CHEBI:30823"/>
        <dbReference type="ChEBI" id="CHEBI:33384"/>
        <dbReference type="ChEBI" id="CHEBI:134031"/>
    </reaction>
    <physiologicalReaction direction="left-to-right" evidence="20">
        <dbReference type="Rhea" id="RHEA:51353"/>
    </physiologicalReaction>
</comment>
<evidence type="ECO:0000256" key="19">
    <source>
        <dbReference type="ARBA" id="ARBA00048579"/>
    </source>
</evidence>
<comment type="function">
    <text evidence="9">Secreted enzyme that regulates the endogenous N-fatty acyl amino acid (NAAs) tissue and circulating levels by functioning as a bidirectional NAA synthase/hydrolase. It condenses free fatty acids and free amino acids to generate NAAs and bidirectionally catalyzes the reverse hydrolysis reaction. Some of these NAAs stimulate oxidative metabolism via mitochondrial uncoupling, increasing energy expenditure in a UPC1-independent manner. Thereby, this secreted protein may indirectly regulate whole body energy expenditure. PM20D1 circulates in tight association with both low- and high-density (LDL and HDL,respectively) lipoprotein particles.</text>
</comment>
<comment type="pathway">
    <text evidence="1">Lipid metabolism; fatty acid metabolism.</text>
</comment>
<dbReference type="GO" id="GO:0004046">
    <property type="term" value="F:aminoacylase activity"/>
    <property type="evidence" value="ECO:0007669"/>
    <property type="project" value="UniProtKB-EC"/>
</dbReference>
<evidence type="ECO:0000256" key="25">
    <source>
        <dbReference type="ARBA" id="ARBA00048879"/>
    </source>
</evidence>
<reference evidence="32 33" key="1">
    <citation type="submission" date="2019-04" db="EMBL/GenBank/DDBJ databases">
        <authorList>
            <consortium name="Wellcome Sanger Institute Data Sharing"/>
        </authorList>
    </citation>
    <scope>NUCLEOTIDE SEQUENCE [LARGE SCALE GENOMIC DNA]</scope>
</reference>
<evidence type="ECO:0000256" key="5">
    <source>
        <dbReference type="ARBA" id="ARBA00022801"/>
    </source>
</evidence>
<protein>
    <submittedName>
        <fullName evidence="32">Peptidase M20 domain containing 1, tandem duplicate 1</fullName>
    </submittedName>
</protein>
<dbReference type="Pfam" id="PF07687">
    <property type="entry name" value="M20_dimer"/>
    <property type="match status" value="1"/>
</dbReference>
<keyword evidence="6 30" id="KW-0862">Zinc</keyword>
<evidence type="ECO:0000259" key="31">
    <source>
        <dbReference type="Pfam" id="PF07687"/>
    </source>
</evidence>
<comment type="catalytic activity">
    <reaction evidence="16">
        <text>N-(9Z-octadecenoyl)-L-methionine + H2O = (9Z)-octadecenoate + L-methionine</text>
        <dbReference type="Rhea" id="RHEA:64144"/>
        <dbReference type="ChEBI" id="CHEBI:15377"/>
        <dbReference type="ChEBI" id="CHEBI:30823"/>
        <dbReference type="ChEBI" id="CHEBI:57844"/>
        <dbReference type="ChEBI" id="CHEBI:149732"/>
    </reaction>
    <physiologicalReaction direction="left-to-right" evidence="16">
        <dbReference type="Rhea" id="RHEA:64145"/>
    </physiologicalReaction>
</comment>
<feature type="binding site" evidence="30">
    <location>
        <position position="496"/>
    </location>
    <ligand>
        <name>Zn(2+)</name>
        <dbReference type="ChEBI" id="CHEBI:29105"/>
        <label>1</label>
    </ligand>
</feature>
<evidence type="ECO:0000256" key="1">
    <source>
        <dbReference type="ARBA" id="ARBA00004872"/>
    </source>
</evidence>
<feature type="binding site" evidence="30">
    <location>
        <position position="236"/>
    </location>
    <ligand>
        <name>Zn(2+)</name>
        <dbReference type="ChEBI" id="CHEBI:29105"/>
        <label>2</label>
    </ligand>
</feature>
<evidence type="ECO:0000256" key="4">
    <source>
        <dbReference type="ARBA" id="ARBA00022723"/>
    </source>
</evidence>
<feature type="binding site" evidence="30">
    <location>
        <position position="142"/>
    </location>
    <ligand>
        <name>Zn(2+)</name>
        <dbReference type="ChEBI" id="CHEBI:29105"/>
        <label>2</label>
    </ligand>
</feature>
<comment type="pathway">
    <text evidence="8">Amino-acid metabolism.</text>
</comment>
<dbReference type="InterPro" id="IPR002933">
    <property type="entry name" value="Peptidase_M20"/>
</dbReference>
<dbReference type="CDD" id="cd05674">
    <property type="entry name" value="M20_yscS"/>
    <property type="match status" value="1"/>
</dbReference>
<evidence type="ECO:0000256" key="2">
    <source>
        <dbReference type="ARBA" id="ARBA00006247"/>
    </source>
</evidence>
<evidence type="ECO:0000256" key="29">
    <source>
        <dbReference type="PIRSR" id="PIRSR037217-1"/>
    </source>
</evidence>
<feature type="domain" description="Peptidase M20 dimerisation" evidence="31">
    <location>
        <begin position="259"/>
        <end position="418"/>
    </location>
</feature>
<reference evidence="32" key="2">
    <citation type="submission" date="2025-08" db="UniProtKB">
        <authorList>
            <consortium name="Ensembl"/>
        </authorList>
    </citation>
    <scope>IDENTIFICATION</scope>
</reference>
<evidence type="ECO:0000256" key="14">
    <source>
        <dbReference type="ARBA" id="ARBA00047874"/>
    </source>
</evidence>
<dbReference type="GO" id="GO:0046872">
    <property type="term" value="F:metal ion binding"/>
    <property type="evidence" value="ECO:0007669"/>
    <property type="project" value="UniProtKB-KW"/>
</dbReference>
<dbReference type="Gene3D" id="3.30.70.360">
    <property type="match status" value="1"/>
</dbReference>
<evidence type="ECO:0000256" key="18">
    <source>
        <dbReference type="ARBA" id="ARBA00048402"/>
    </source>
</evidence>
<evidence type="ECO:0000256" key="27">
    <source>
        <dbReference type="ARBA" id="ARBA00049457"/>
    </source>
</evidence>
<dbReference type="FunFam" id="3.40.630.10:FF:000027">
    <property type="entry name" value="N-fatty-acyl-amino acid synthase/hydrolase PM20D1"/>
    <property type="match status" value="1"/>
</dbReference>
<evidence type="ECO:0000256" key="13">
    <source>
        <dbReference type="ARBA" id="ARBA00047866"/>
    </source>
</evidence>
<sequence length="536" mass="59708">MAGYPALVKVRTLAKFAVLSSALLAAALLLAATIRTLTLDVSAGLHIAKWEKIVYVPSDISGPQREHLLANLKAAIQIPTVSFSDYEQNVTALEEFGRLLRRAFPTVFSSSRVRYEVVSNYSHLFWVPGSDPSLEPYMLLAHIDVVPAFEADGWDAPPFSGREVDGFIYGRGTIDNKQSVMGILQALEFLLERGYAPRRGFYIGLGHDEEINGHFGAANIVKLLQSRGVSLAFVLDEGSAILDGVIHGLESPVAMIAVTEKGMASVKLSVTTLPGHSSMPPAETSIGILASAVTRLEKNPLPLLFGHGPERDMFEHLAHKWALVVSFLFLGFGLHEFPLKFVMSNLWLFGPLLVRVMQRRPDSNALVRTTTAVTKFNAGVKINVMPPYAEAFVNLRIHPAQTVEEVLELIRLTVNDERVKIELDRGFDPLPVSSFDDKSFGYQIVKKTLLDMFPQISVAPGVCVGNTDSRHYNSLTKDIYRFTPTWFKPGDEKRFHGVNERISMRNYEEIVHFYFQLFQNCDTRKLPESHSAQHDL</sequence>
<dbReference type="InterPro" id="IPR036264">
    <property type="entry name" value="Bact_exopeptidase_dim_dom"/>
</dbReference>
<dbReference type="FunFam" id="1.10.150.900:FF:000003">
    <property type="entry name" value="N-fatty-acyl-amino acid synthase/hydrolase PM20D1"/>
    <property type="match status" value="1"/>
</dbReference>
<dbReference type="InterPro" id="IPR047177">
    <property type="entry name" value="Pept_M20A"/>
</dbReference>
<evidence type="ECO:0000256" key="12">
    <source>
        <dbReference type="ARBA" id="ARBA00047723"/>
    </source>
</evidence>
<evidence type="ECO:0000256" key="15">
    <source>
        <dbReference type="ARBA" id="ARBA00047879"/>
    </source>
</evidence>
<evidence type="ECO:0000256" key="8">
    <source>
        <dbReference type="ARBA" id="ARBA00034698"/>
    </source>
</evidence>
<proteinExistence type="inferred from homology"/>
<dbReference type="GO" id="GO:0006520">
    <property type="term" value="P:amino acid metabolic process"/>
    <property type="evidence" value="ECO:0007669"/>
    <property type="project" value="UniProtKB-ARBA"/>
</dbReference>
<evidence type="ECO:0000256" key="28">
    <source>
        <dbReference type="ARBA" id="ARBA00060529"/>
    </source>
</evidence>
<evidence type="ECO:0000313" key="33">
    <source>
        <dbReference type="Proteomes" id="UP000694397"/>
    </source>
</evidence>
<keyword evidence="3" id="KW-0645">Protease</keyword>
<dbReference type="GeneTree" id="ENSGT00940000156659"/>
<organism evidence="32 33">
    <name type="scientific">Scleropages formosus</name>
    <name type="common">Asian bonytongue</name>
    <name type="synonym">Osteoglossum formosum</name>
    <dbReference type="NCBI Taxonomy" id="113540"/>
    <lineage>
        <taxon>Eukaryota</taxon>
        <taxon>Metazoa</taxon>
        <taxon>Chordata</taxon>
        <taxon>Craniata</taxon>
        <taxon>Vertebrata</taxon>
        <taxon>Euteleostomi</taxon>
        <taxon>Actinopterygii</taxon>
        <taxon>Neopterygii</taxon>
        <taxon>Teleostei</taxon>
        <taxon>Osteoglossocephala</taxon>
        <taxon>Osteoglossomorpha</taxon>
        <taxon>Osteoglossiformes</taxon>
        <taxon>Osteoglossidae</taxon>
        <taxon>Scleropages</taxon>
    </lineage>
</organism>
<evidence type="ECO:0000256" key="6">
    <source>
        <dbReference type="ARBA" id="ARBA00022833"/>
    </source>
</evidence>
<comment type="catalytic activity">
    <reaction evidence="26">
        <text>N-(5Z,8Z,11Z,14Z-eicosatetraenoyl)-L-serine + H2O = (5Z,8Z,11Z,14Z)-eicosatetraenoate + L-serine</text>
        <dbReference type="Rhea" id="RHEA:64116"/>
        <dbReference type="ChEBI" id="CHEBI:15377"/>
        <dbReference type="ChEBI" id="CHEBI:32395"/>
        <dbReference type="ChEBI" id="CHEBI:33384"/>
        <dbReference type="ChEBI" id="CHEBI:149697"/>
    </reaction>
    <physiologicalReaction direction="left-to-right" evidence="26">
        <dbReference type="Rhea" id="RHEA:64117"/>
    </physiologicalReaction>
    <physiologicalReaction direction="right-to-left" evidence="26">
        <dbReference type="Rhea" id="RHEA:64118"/>
    </physiologicalReaction>
</comment>
<feature type="binding site" evidence="30">
    <location>
        <position position="175"/>
    </location>
    <ligand>
        <name>Zn(2+)</name>
        <dbReference type="ChEBI" id="CHEBI:29105"/>
        <label>2</label>
    </ligand>
</feature>
<dbReference type="GO" id="GO:0006508">
    <property type="term" value="P:proteolysis"/>
    <property type="evidence" value="ECO:0007669"/>
    <property type="project" value="UniProtKB-KW"/>
</dbReference>
<evidence type="ECO:0000256" key="30">
    <source>
        <dbReference type="PIRSR" id="PIRSR037217-2"/>
    </source>
</evidence>
<dbReference type="SUPFAM" id="SSF55031">
    <property type="entry name" value="Bacterial exopeptidase dimerisation domain"/>
    <property type="match status" value="1"/>
</dbReference>
<dbReference type="Ensembl" id="ENSSFOT00015041918.1">
    <property type="protein sequence ID" value="ENSSFOP00015070340.1"/>
    <property type="gene ID" value="ENSSFOG00015014750.2"/>
</dbReference>
<comment type="catalytic activity">
    <reaction evidence="22">
        <text>N-(9Z-octadecenoyl)-L-tryptophan + H2O = L-tryptophan + (9Z)-octadecenoate</text>
        <dbReference type="Rhea" id="RHEA:64176"/>
        <dbReference type="ChEBI" id="CHEBI:15377"/>
        <dbReference type="ChEBI" id="CHEBI:30823"/>
        <dbReference type="ChEBI" id="CHEBI:57912"/>
        <dbReference type="ChEBI" id="CHEBI:149733"/>
    </reaction>
    <physiologicalReaction direction="left-to-right" evidence="22">
        <dbReference type="Rhea" id="RHEA:64177"/>
    </physiologicalReaction>
</comment>
<evidence type="ECO:0000256" key="17">
    <source>
        <dbReference type="ARBA" id="ARBA00048380"/>
    </source>
</evidence>
<evidence type="ECO:0000256" key="11">
    <source>
        <dbReference type="ARBA" id="ARBA00047567"/>
    </source>
</evidence>
<dbReference type="Proteomes" id="UP000694397">
    <property type="component" value="Chromosome 2"/>
</dbReference>
<evidence type="ECO:0000256" key="7">
    <source>
        <dbReference type="ARBA" id="ARBA00023239"/>
    </source>
</evidence>
<gene>
    <name evidence="32" type="primary">PM20D1</name>
    <name evidence="32" type="synonym">pm20d1.2</name>
</gene>
<dbReference type="PIRSF" id="PIRSF037217">
    <property type="entry name" value="Carboxypeptidase_S"/>
    <property type="match status" value="1"/>
</dbReference>
<evidence type="ECO:0000256" key="22">
    <source>
        <dbReference type="ARBA" id="ARBA00048822"/>
    </source>
</evidence>
<dbReference type="Gene3D" id="1.10.150.900">
    <property type="match status" value="1"/>
</dbReference>
<comment type="catalytic activity">
    <reaction evidence="19">
        <text>an N-acyl-L-amino acid + H2O = an L-alpha-amino acid + a carboxylate</text>
        <dbReference type="Rhea" id="RHEA:15565"/>
        <dbReference type="ChEBI" id="CHEBI:15377"/>
        <dbReference type="ChEBI" id="CHEBI:29067"/>
        <dbReference type="ChEBI" id="CHEBI:59869"/>
        <dbReference type="ChEBI" id="CHEBI:59874"/>
        <dbReference type="EC" id="3.5.1.14"/>
    </reaction>
    <physiologicalReaction direction="left-to-right" evidence="19">
        <dbReference type="Rhea" id="RHEA:15566"/>
    </physiologicalReaction>
    <physiologicalReaction direction="right-to-left" evidence="19">
        <dbReference type="Rhea" id="RHEA:15567"/>
    </physiologicalReaction>
</comment>
<dbReference type="InterPro" id="IPR017141">
    <property type="entry name" value="Pept_M20_carboxypep"/>
</dbReference>
<comment type="catalytic activity">
    <reaction evidence="27">
        <text>N-(9Z-octadecenoyl)-L-lysine + H2O = L-lysine + (9Z)-octadecenoate</text>
        <dbReference type="Rhea" id="RHEA:64192"/>
        <dbReference type="ChEBI" id="CHEBI:15377"/>
        <dbReference type="ChEBI" id="CHEBI:30823"/>
        <dbReference type="ChEBI" id="CHEBI:32551"/>
        <dbReference type="ChEBI" id="CHEBI:149731"/>
    </reaction>
    <physiologicalReaction direction="left-to-right" evidence="27">
        <dbReference type="Rhea" id="RHEA:64193"/>
    </physiologicalReaction>
</comment>
<evidence type="ECO:0000256" key="16">
    <source>
        <dbReference type="ARBA" id="ARBA00048145"/>
    </source>
</evidence>
<feature type="active site" evidence="29">
    <location>
        <position position="144"/>
    </location>
</feature>
<evidence type="ECO:0000256" key="10">
    <source>
        <dbReference type="ARBA" id="ARBA00047450"/>
    </source>
</evidence>
<dbReference type="PANTHER" id="PTHR45962">
    <property type="entry name" value="N-FATTY-ACYL-AMINO ACID SYNTHASE/HYDROLASE PM20D1"/>
    <property type="match status" value="1"/>
</dbReference>
<dbReference type="PANTHER" id="PTHR45962:SF1">
    <property type="entry name" value="N-FATTY-ACYL-AMINO ACID SYNTHASE_HYDROLASE PM20D1"/>
    <property type="match status" value="1"/>
</dbReference>
<dbReference type="GO" id="GO:0043604">
    <property type="term" value="P:amide biosynthetic process"/>
    <property type="evidence" value="ECO:0007669"/>
    <property type="project" value="TreeGrafter"/>
</dbReference>
<dbReference type="SUPFAM" id="SSF53187">
    <property type="entry name" value="Zn-dependent exopeptidases"/>
    <property type="match status" value="1"/>
</dbReference>
<comment type="catalytic activity">
    <reaction evidence="24">
        <text>an N-acyl-aromatic L-alpha-amino acid + H2O = an aromatic L-alpha-amino acid + a carboxylate</text>
        <dbReference type="Rhea" id="RHEA:54184"/>
        <dbReference type="ChEBI" id="CHEBI:15377"/>
        <dbReference type="ChEBI" id="CHEBI:29067"/>
        <dbReference type="ChEBI" id="CHEBI:84824"/>
        <dbReference type="ChEBI" id="CHEBI:138093"/>
        <dbReference type="EC" id="3.5.1.114"/>
    </reaction>
    <physiologicalReaction direction="left-to-right" evidence="24">
        <dbReference type="Rhea" id="RHEA:54185"/>
    </physiologicalReaction>
    <physiologicalReaction direction="right-to-left" evidence="24">
        <dbReference type="Rhea" id="RHEA:54186"/>
    </physiologicalReaction>
</comment>
<comment type="pathway">
    <text evidence="28">Energy metabolism; electron transfer.</text>
</comment>
<comment type="catalytic activity">
    <reaction evidence="25">
        <text>L-phenylalanine + (9Z)-octadecenoate = N-(9Z-octadecenoyl)-L-phenylalanine + H2O</text>
        <dbReference type="Rhea" id="RHEA:51300"/>
        <dbReference type="ChEBI" id="CHEBI:15377"/>
        <dbReference type="ChEBI" id="CHEBI:30823"/>
        <dbReference type="ChEBI" id="CHEBI:58095"/>
        <dbReference type="ChEBI" id="CHEBI:134020"/>
    </reaction>
    <physiologicalReaction direction="left-to-right" evidence="25">
        <dbReference type="Rhea" id="RHEA:51301"/>
    </physiologicalReaction>
    <physiologicalReaction direction="right-to-left" evidence="25">
        <dbReference type="Rhea" id="RHEA:51302"/>
    </physiologicalReaction>
</comment>
<name>A0A8C9W639_SCLFO</name>
<feature type="binding site" evidence="30">
    <location>
        <position position="175"/>
    </location>
    <ligand>
        <name>Zn(2+)</name>
        <dbReference type="ChEBI" id="CHEBI:29105"/>
        <label>1</label>
    </ligand>
</feature>
<comment type="catalytic activity">
    <reaction evidence="15">
        <text>N-hexadecanoyl-L-phenylalanine + H2O = hexadecanoate + L-phenylalanine</text>
        <dbReference type="Rhea" id="RHEA:64124"/>
        <dbReference type="ChEBI" id="CHEBI:7896"/>
        <dbReference type="ChEBI" id="CHEBI:15377"/>
        <dbReference type="ChEBI" id="CHEBI:58095"/>
        <dbReference type="ChEBI" id="CHEBI:149699"/>
    </reaction>
    <physiologicalReaction direction="left-to-right" evidence="15">
        <dbReference type="Rhea" id="RHEA:64125"/>
    </physiologicalReaction>
</comment>
<evidence type="ECO:0000256" key="21">
    <source>
        <dbReference type="ARBA" id="ARBA00048729"/>
    </source>
</evidence>
<dbReference type="OrthoDB" id="3064516at2759"/>
<keyword evidence="5" id="KW-0378">Hydrolase</keyword>
<dbReference type="GO" id="GO:0004181">
    <property type="term" value="F:metallocarboxypeptidase activity"/>
    <property type="evidence" value="ECO:0007669"/>
    <property type="project" value="InterPro"/>
</dbReference>
<evidence type="ECO:0000256" key="23">
    <source>
        <dbReference type="ARBA" id="ARBA00048827"/>
    </source>
</evidence>
<comment type="catalytic activity">
    <reaction evidence="11">
        <text>N-(4Z,7Z,10Z,13Z,16Z,19Z-docosahexaenoyl)-L-phenylalanine + H2O = (4Z,7Z,10Z,13Z,16Z,19Z)-docosahexaenoate + L-phenylalanine</text>
        <dbReference type="Rhea" id="RHEA:64132"/>
        <dbReference type="ChEBI" id="CHEBI:15377"/>
        <dbReference type="ChEBI" id="CHEBI:58095"/>
        <dbReference type="ChEBI" id="CHEBI:77016"/>
        <dbReference type="ChEBI" id="CHEBI:149701"/>
    </reaction>
    <physiologicalReaction direction="left-to-right" evidence="11">
        <dbReference type="Rhea" id="RHEA:64133"/>
    </physiologicalReaction>
</comment>
<evidence type="ECO:0000256" key="3">
    <source>
        <dbReference type="ARBA" id="ARBA00022670"/>
    </source>
</evidence>
<keyword evidence="33" id="KW-1185">Reference proteome</keyword>
<dbReference type="GO" id="GO:0005576">
    <property type="term" value="C:extracellular region"/>
    <property type="evidence" value="ECO:0007669"/>
    <property type="project" value="UniProtKB-ARBA"/>
</dbReference>
<reference evidence="32" key="3">
    <citation type="submission" date="2025-09" db="UniProtKB">
        <authorList>
            <consortium name="Ensembl"/>
        </authorList>
    </citation>
    <scope>IDENTIFICATION</scope>
</reference>
<accession>A0A8C9W639</accession>
<evidence type="ECO:0000256" key="26">
    <source>
        <dbReference type="ARBA" id="ARBA00049100"/>
    </source>
</evidence>
<evidence type="ECO:0000256" key="24">
    <source>
        <dbReference type="ARBA" id="ARBA00048840"/>
    </source>
</evidence>
<evidence type="ECO:0000256" key="20">
    <source>
        <dbReference type="ARBA" id="ARBA00048597"/>
    </source>
</evidence>
<dbReference type="GO" id="GO:0006629">
    <property type="term" value="P:lipid metabolic process"/>
    <property type="evidence" value="ECO:0007669"/>
    <property type="project" value="UniProtKB-ARBA"/>
</dbReference>
<comment type="catalytic activity">
    <reaction evidence="12">
        <text>N-octadecanoyl-L-phenylalanine + H2O = octadecanoate + L-phenylalanine</text>
        <dbReference type="Rhea" id="RHEA:64128"/>
        <dbReference type="ChEBI" id="CHEBI:15377"/>
        <dbReference type="ChEBI" id="CHEBI:25629"/>
        <dbReference type="ChEBI" id="CHEBI:58095"/>
        <dbReference type="ChEBI" id="CHEBI:149700"/>
    </reaction>
    <physiologicalReaction direction="left-to-right" evidence="12">
        <dbReference type="Rhea" id="RHEA:64129"/>
    </physiologicalReaction>
</comment>
<comment type="similarity">
    <text evidence="2">Belongs to the peptidase M20A family.</text>
</comment>
<keyword evidence="7" id="KW-0456">Lyase</keyword>
<comment type="catalytic activity">
    <reaction evidence="18">
        <text>N-(5Z,8Z,11Z,14Z)-eicosatetraenoyl-glycine + H2O = (5Z,8Z,11Z,14Z)-eicosatetraenoate + glycine</text>
        <dbReference type="Rhea" id="RHEA:64108"/>
        <dbReference type="ChEBI" id="CHEBI:15377"/>
        <dbReference type="ChEBI" id="CHEBI:32395"/>
        <dbReference type="ChEBI" id="CHEBI:57305"/>
        <dbReference type="ChEBI" id="CHEBI:59002"/>
    </reaction>
    <physiologicalReaction direction="left-to-right" evidence="18">
        <dbReference type="Rhea" id="RHEA:64109"/>
    </physiologicalReaction>
    <physiologicalReaction direction="right-to-left" evidence="18">
        <dbReference type="Rhea" id="RHEA:64110"/>
    </physiologicalReaction>
</comment>
<comment type="catalytic activity">
    <reaction evidence="21">
        <text>N-(9Z-octadecenoyl)-L-glutamine + H2O = L-glutamine + (9Z)-octadecenoate</text>
        <dbReference type="Rhea" id="RHEA:51356"/>
        <dbReference type="ChEBI" id="CHEBI:15377"/>
        <dbReference type="ChEBI" id="CHEBI:30823"/>
        <dbReference type="ChEBI" id="CHEBI:58359"/>
        <dbReference type="ChEBI" id="CHEBI:134033"/>
    </reaction>
    <physiologicalReaction direction="left-to-right" evidence="21">
        <dbReference type="Rhea" id="RHEA:51357"/>
    </physiologicalReaction>
</comment>
<comment type="catalytic activity">
    <reaction evidence="13">
        <text>N-(9Z-octadecenoyl)-L-tyrosine + H2O = L-tyrosine + (9Z)-octadecenoate</text>
        <dbReference type="Rhea" id="RHEA:64184"/>
        <dbReference type="ChEBI" id="CHEBI:15377"/>
        <dbReference type="ChEBI" id="CHEBI:30823"/>
        <dbReference type="ChEBI" id="CHEBI:58315"/>
        <dbReference type="ChEBI" id="CHEBI:149734"/>
    </reaction>
    <physiologicalReaction direction="left-to-right" evidence="13">
        <dbReference type="Rhea" id="RHEA:64185"/>
    </physiologicalReaction>
</comment>
<comment type="catalytic activity">
    <reaction evidence="10">
        <text>(9Z)-octadecenoate + glycine = N-(9Z-octadecenoyl)glycine + H2O</text>
        <dbReference type="Rhea" id="RHEA:51316"/>
        <dbReference type="ChEBI" id="CHEBI:15377"/>
        <dbReference type="ChEBI" id="CHEBI:30823"/>
        <dbReference type="ChEBI" id="CHEBI:57305"/>
        <dbReference type="ChEBI" id="CHEBI:133992"/>
    </reaction>
    <physiologicalReaction direction="right-to-left" evidence="10">
        <dbReference type="Rhea" id="RHEA:51318"/>
    </physiologicalReaction>
</comment>
<feature type="active site" description="Proton acceptor" evidence="29">
    <location>
        <position position="209"/>
    </location>
</feature>
<keyword evidence="4 30" id="KW-0479">Metal-binding</keyword>
<dbReference type="AlphaFoldDB" id="A0A8C9W639"/>
<feature type="binding site" evidence="30">
    <location>
        <position position="210"/>
    </location>
    <ligand>
        <name>Zn(2+)</name>
        <dbReference type="ChEBI" id="CHEBI:29105"/>
        <label>1</label>
    </ligand>
</feature>
<dbReference type="Pfam" id="PF01546">
    <property type="entry name" value="Peptidase_M20"/>
    <property type="match status" value="1"/>
</dbReference>
<dbReference type="GO" id="GO:0043605">
    <property type="term" value="P:amide catabolic process"/>
    <property type="evidence" value="ECO:0007669"/>
    <property type="project" value="UniProtKB-ARBA"/>
</dbReference>
<comment type="catalytic activity">
    <reaction evidence="14">
        <text>(5Z,8Z,11Z,14Z)-eicosatetraenoate + L-phenylalanine = N-(5Z,8Z,11Z,14Z-eicosatetraenoyl)-L-phenylalanine + H2O</text>
        <dbReference type="Rhea" id="RHEA:51312"/>
        <dbReference type="ChEBI" id="CHEBI:15377"/>
        <dbReference type="ChEBI" id="CHEBI:32395"/>
        <dbReference type="ChEBI" id="CHEBI:58095"/>
        <dbReference type="ChEBI" id="CHEBI:134022"/>
    </reaction>
    <physiologicalReaction direction="left-to-right" evidence="14">
        <dbReference type="Rhea" id="RHEA:51313"/>
    </physiologicalReaction>
    <physiologicalReaction direction="right-to-left" evidence="14">
        <dbReference type="Rhea" id="RHEA:51314"/>
    </physiologicalReaction>
</comment>
<evidence type="ECO:0000256" key="9">
    <source>
        <dbReference type="ARBA" id="ARBA00046147"/>
    </source>
</evidence>
<dbReference type="GO" id="GO:0016829">
    <property type="term" value="F:lyase activity"/>
    <property type="evidence" value="ECO:0007669"/>
    <property type="project" value="UniProtKB-KW"/>
</dbReference>
<dbReference type="InterPro" id="IPR011650">
    <property type="entry name" value="Peptidase_M20_dimer"/>
</dbReference>
<evidence type="ECO:0000313" key="32">
    <source>
        <dbReference type="Ensembl" id="ENSSFOP00015070340.1"/>
    </source>
</evidence>
<dbReference type="Gene3D" id="3.40.630.10">
    <property type="entry name" value="Zn peptidases"/>
    <property type="match status" value="1"/>
</dbReference>
<comment type="catalytic activity">
    <reaction evidence="23">
        <text>N-(9Z-octadecenoyl)-L-leucine + H2O = L-leucine + (9Z)-octadecenoate</text>
        <dbReference type="Rhea" id="RHEA:51360"/>
        <dbReference type="ChEBI" id="CHEBI:15377"/>
        <dbReference type="ChEBI" id="CHEBI:30823"/>
        <dbReference type="ChEBI" id="CHEBI:57427"/>
        <dbReference type="ChEBI" id="CHEBI:134035"/>
    </reaction>
    <physiologicalReaction direction="left-to-right" evidence="23">
        <dbReference type="Rhea" id="RHEA:51361"/>
    </physiologicalReaction>
    <physiologicalReaction direction="right-to-left" evidence="23">
        <dbReference type="Rhea" id="RHEA:51362"/>
    </physiologicalReaction>
</comment>
<comment type="catalytic activity">
    <reaction evidence="17">
        <text>N-(9Z-octadecenoyl)-L-asparagine + H2O = L-asparagine + (9Z)-octadecenoate</text>
        <dbReference type="Rhea" id="RHEA:64136"/>
        <dbReference type="ChEBI" id="CHEBI:15377"/>
        <dbReference type="ChEBI" id="CHEBI:30823"/>
        <dbReference type="ChEBI" id="CHEBI:58048"/>
        <dbReference type="ChEBI" id="CHEBI:149730"/>
    </reaction>
    <physiologicalReaction direction="left-to-right" evidence="17">
        <dbReference type="Rhea" id="RHEA:64137"/>
    </physiologicalReaction>
</comment>
<dbReference type="GO" id="GO:1990845">
    <property type="term" value="P:adaptive thermogenesis"/>
    <property type="evidence" value="ECO:0007669"/>
    <property type="project" value="UniProtKB-ARBA"/>
</dbReference>